<evidence type="ECO:0000256" key="1">
    <source>
        <dbReference type="ARBA" id="ARBA00001946"/>
    </source>
</evidence>
<dbReference type="Gene3D" id="3.50.30.80">
    <property type="entry name" value="IlvD/EDD C-terminal domain-like"/>
    <property type="match status" value="1"/>
</dbReference>
<dbReference type="UniPathway" id="UPA00049">
    <property type="reaction ID" value="UER00061"/>
</dbReference>
<feature type="binding site" evidence="15">
    <location>
        <position position="446"/>
    </location>
    <ligand>
        <name>Mg(2+)</name>
        <dbReference type="ChEBI" id="CHEBI:18420"/>
    </ligand>
</feature>
<evidence type="ECO:0000256" key="5">
    <source>
        <dbReference type="ARBA" id="ARBA00022723"/>
    </source>
</evidence>
<dbReference type="GO" id="GO:0009097">
    <property type="term" value="P:isoleucine biosynthetic process"/>
    <property type="evidence" value="ECO:0007669"/>
    <property type="project" value="UniProtKB-UniRule"/>
</dbReference>
<dbReference type="Proteomes" id="UP000198644">
    <property type="component" value="Unassembled WGS sequence"/>
</dbReference>
<comment type="cofactor">
    <cofactor evidence="1 15">
        <name>Mg(2+)</name>
        <dbReference type="ChEBI" id="CHEBI:18420"/>
    </cofactor>
</comment>
<dbReference type="InterPro" id="IPR056740">
    <property type="entry name" value="ILV_EDD_C"/>
</dbReference>
<dbReference type="NCBIfam" id="TIGR00110">
    <property type="entry name" value="ilvD"/>
    <property type="match status" value="1"/>
</dbReference>
<evidence type="ECO:0000313" key="18">
    <source>
        <dbReference type="EMBL" id="SFR66219.1"/>
    </source>
</evidence>
<dbReference type="InterPro" id="IPR042096">
    <property type="entry name" value="Dihydro-acid_dehy_C"/>
</dbReference>
<keyword evidence="9 15" id="KW-0456">Lyase</keyword>
<feature type="binding site" evidence="15">
    <location>
        <position position="85"/>
    </location>
    <ligand>
        <name>Mg(2+)</name>
        <dbReference type="ChEBI" id="CHEBI:18420"/>
    </ligand>
</feature>
<feature type="modified residue" description="N6-carboxylysine" evidence="15">
    <location>
        <position position="128"/>
    </location>
</feature>
<comment type="function">
    <text evidence="15">Functions in the biosynthesis of branched-chain amino acids. Catalyzes the dehydration of (2R,3R)-2,3-dihydroxy-3-methylpentanoate (2,3-dihydroxy-3-methylvalerate) into 2-oxo-3-methylpentanoate (2-oxo-3-methylvalerate) and of (2R)-2,3-dihydroxy-3-methylbutanoate (2,3-dihydroxyisovalerate) into 2-oxo-3-methylbutanoate (2-oxoisovalerate), the penultimate precursor to L-isoleucine and L-valine, respectively.</text>
</comment>
<dbReference type="PROSITE" id="PS00887">
    <property type="entry name" value="ILVD_EDD_2"/>
    <property type="match status" value="1"/>
</dbReference>
<evidence type="ECO:0000259" key="17">
    <source>
        <dbReference type="Pfam" id="PF24877"/>
    </source>
</evidence>
<dbReference type="GO" id="GO:0009099">
    <property type="term" value="P:L-valine biosynthetic process"/>
    <property type="evidence" value="ECO:0007669"/>
    <property type="project" value="UniProtKB-UniRule"/>
</dbReference>
<dbReference type="Pfam" id="PF00920">
    <property type="entry name" value="ILVD_EDD_N"/>
    <property type="match status" value="1"/>
</dbReference>
<feature type="active site" description="Proton acceptor" evidence="15">
    <location>
        <position position="472"/>
    </location>
</feature>
<dbReference type="SUPFAM" id="SSF52016">
    <property type="entry name" value="LeuD/IlvD-like"/>
    <property type="match status" value="1"/>
</dbReference>
<dbReference type="RefSeq" id="WP_092012466.1">
    <property type="nucleotide sequence ID" value="NZ_FOYW01000001.1"/>
</dbReference>
<comment type="caution">
    <text evidence="15">Lacks conserved residue(s) required for the propagation of feature annotation.</text>
</comment>
<feature type="binding site" evidence="15">
    <location>
        <position position="53"/>
    </location>
    <ligand>
        <name>[2Fe-2S] cluster</name>
        <dbReference type="ChEBI" id="CHEBI:190135"/>
    </ligand>
</feature>
<dbReference type="InterPro" id="IPR000581">
    <property type="entry name" value="ILV_EDD_N"/>
</dbReference>
<evidence type="ECO:0000256" key="13">
    <source>
        <dbReference type="ARBA" id="ARBA00029437"/>
    </source>
</evidence>
<evidence type="ECO:0000313" key="19">
    <source>
        <dbReference type="Proteomes" id="UP000198644"/>
    </source>
</evidence>
<evidence type="ECO:0000256" key="2">
    <source>
        <dbReference type="ARBA" id="ARBA00006486"/>
    </source>
</evidence>
<keyword evidence="5 15" id="KW-0479">Metal-binding</keyword>
<comment type="similarity">
    <text evidence="2 15">Belongs to the IlvD/Edd family.</text>
</comment>
<dbReference type="PANTHER" id="PTHR21000">
    <property type="entry name" value="DIHYDROXY-ACID DEHYDRATASE DAD"/>
    <property type="match status" value="1"/>
</dbReference>
<sequence length="558" mass="58670">MNNDKRRRHSAVVVDGLGKSASRAMLRAVGFTDEDFQKPQVGIASTWSNLTPCNMHIDVLAREAAKGADGAGGKSLIFNTITVSDGIANGTEGMKYSLVSREVIADSIETVAGCEGFDGLVAIGGCDKNMPGCLMGLARLNRPSVFVYGGTIKPGENHTDIISVFEAVGAHAQGNMDLIEVKQIEETAIPGPGSCGGMYTANTMASAIEAMGMSLPGSSAQNAVSDTKLQDCEAAGAAVLTLLERDIKPSDIMTREAFENAITVTIALGGSTNAVLHLLGMASTVGVELTLDDFVRIGKQVPVLADLRPSGHYMMSELVAIGGIQPLMKMLLDRGLLHGDCLTVTGQTLAENLATVDPYPEDQDIIRAFDNPIKSDSHLRILYGNLSPTGAVAKITGKEGTHFTGKARVFHSEEEAQERILDGTVVAGDVVVIRYEGPRGGPGMREMLSPTSAIMGKGLGSDVALITDGRFSGGSHGFVVGHITPEAAEGGPIALVENGDTITIDAVDNTIELDISDEEMERRRNAWQPPAPRVTRGVLAKYARTVNSASQGAVTDLP</sequence>
<dbReference type="InterPro" id="IPR020558">
    <property type="entry name" value="DiOHA_6PGluconate_deHydtase_CS"/>
</dbReference>
<accession>A0A1I6IHU5</accession>
<dbReference type="PANTHER" id="PTHR21000:SF5">
    <property type="entry name" value="DIHYDROXY-ACID DEHYDRATASE, MITOCHONDRIAL"/>
    <property type="match status" value="1"/>
</dbReference>
<evidence type="ECO:0000259" key="16">
    <source>
        <dbReference type="Pfam" id="PF00920"/>
    </source>
</evidence>
<keyword evidence="6 15" id="KW-0460">Magnesium</keyword>
<dbReference type="HAMAP" id="MF_00012">
    <property type="entry name" value="IlvD"/>
    <property type="match status" value="1"/>
</dbReference>
<keyword evidence="19" id="KW-1185">Reference proteome</keyword>
<comment type="catalytic activity">
    <reaction evidence="15">
        <text>(2R,3R)-2,3-dihydroxy-3-methylpentanoate = (S)-3-methyl-2-oxopentanoate + H2O</text>
        <dbReference type="Rhea" id="RHEA:27694"/>
        <dbReference type="ChEBI" id="CHEBI:15377"/>
        <dbReference type="ChEBI" id="CHEBI:35146"/>
        <dbReference type="ChEBI" id="CHEBI:49258"/>
        <dbReference type="EC" id="4.2.1.9"/>
    </reaction>
</comment>
<dbReference type="GO" id="GO:0004160">
    <property type="term" value="F:dihydroxy-acid dehydratase activity"/>
    <property type="evidence" value="ECO:0007669"/>
    <property type="project" value="UniProtKB-UniRule"/>
</dbReference>
<feature type="binding site" evidence="15">
    <location>
        <position position="127"/>
    </location>
    <ligand>
        <name>Mg(2+)</name>
        <dbReference type="ChEBI" id="CHEBI:18420"/>
    </ligand>
</feature>
<protein>
    <recommendedName>
        <fullName evidence="14 15">Dihydroxy-acid dehydratase</fullName>
        <shortName evidence="15">DAD</shortName>
        <ecNumber evidence="14 15">4.2.1.9</ecNumber>
    </recommendedName>
</protein>
<keyword evidence="3 15" id="KW-0028">Amino-acid biosynthesis</keyword>
<dbReference type="OrthoDB" id="9807077at2"/>
<dbReference type="EC" id="4.2.1.9" evidence="14 15"/>
<evidence type="ECO:0000256" key="7">
    <source>
        <dbReference type="ARBA" id="ARBA00023004"/>
    </source>
</evidence>
<feature type="domain" description="Dihydroxy-acid/6-phosphogluconate dehydratase C-terminal" evidence="17">
    <location>
        <begin position="364"/>
        <end position="553"/>
    </location>
</feature>
<evidence type="ECO:0000256" key="14">
    <source>
        <dbReference type="ARBA" id="ARBA00029490"/>
    </source>
</evidence>
<evidence type="ECO:0000256" key="10">
    <source>
        <dbReference type="ARBA" id="ARBA00023304"/>
    </source>
</evidence>
<keyword evidence="7 15" id="KW-0408">Iron</keyword>
<organism evidence="18 19">
    <name type="scientific">Marinobacter daqiaonensis</name>
    <dbReference type="NCBI Taxonomy" id="650891"/>
    <lineage>
        <taxon>Bacteria</taxon>
        <taxon>Pseudomonadati</taxon>
        <taxon>Pseudomonadota</taxon>
        <taxon>Gammaproteobacteria</taxon>
        <taxon>Pseudomonadales</taxon>
        <taxon>Marinobacteraceae</taxon>
        <taxon>Marinobacter</taxon>
    </lineage>
</organism>
<dbReference type="FunFam" id="3.50.30.80:FF:000001">
    <property type="entry name" value="Dihydroxy-acid dehydratase"/>
    <property type="match status" value="1"/>
</dbReference>
<gene>
    <name evidence="15" type="primary">ilvD</name>
    <name evidence="18" type="ORF">SAMN05216203_2330</name>
</gene>
<evidence type="ECO:0000256" key="6">
    <source>
        <dbReference type="ARBA" id="ARBA00022842"/>
    </source>
</evidence>
<keyword evidence="10 15" id="KW-0100">Branched-chain amino acid biosynthesis</keyword>
<evidence type="ECO:0000256" key="15">
    <source>
        <dbReference type="HAMAP-Rule" id="MF_00012"/>
    </source>
</evidence>
<dbReference type="GO" id="GO:0051537">
    <property type="term" value="F:2 iron, 2 sulfur cluster binding"/>
    <property type="evidence" value="ECO:0007669"/>
    <property type="project" value="UniProtKB-UniRule"/>
</dbReference>
<comment type="catalytic activity">
    <reaction evidence="11">
        <text>(2R)-2,3-dihydroxy-3-methylbutanoate = 3-methyl-2-oxobutanoate + H2O</text>
        <dbReference type="Rhea" id="RHEA:24809"/>
        <dbReference type="ChEBI" id="CHEBI:11851"/>
        <dbReference type="ChEBI" id="CHEBI:15377"/>
        <dbReference type="ChEBI" id="CHEBI:49072"/>
        <dbReference type="EC" id="4.2.1.9"/>
    </reaction>
    <physiologicalReaction direction="left-to-right" evidence="11">
        <dbReference type="Rhea" id="RHEA:24810"/>
    </physiologicalReaction>
</comment>
<name>A0A1I6IHU5_9GAMM</name>
<evidence type="ECO:0000256" key="9">
    <source>
        <dbReference type="ARBA" id="ARBA00023239"/>
    </source>
</evidence>
<dbReference type="UniPathway" id="UPA00047">
    <property type="reaction ID" value="UER00057"/>
</dbReference>
<dbReference type="InterPro" id="IPR037237">
    <property type="entry name" value="IlvD/EDD_N"/>
</dbReference>
<dbReference type="InterPro" id="IPR050165">
    <property type="entry name" value="DHAD_IlvD/Edd"/>
</dbReference>
<dbReference type="GO" id="GO:0000287">
    <property type="term" value="F:magnesium ion binding"/>
    <property type="evidence" value="ECO:0007669"/>
    <property type="project" value="UniProtKB-UniRule"/>
</dbReference>
<dbReference type="PROSITE" id="PS00886">
    <property type="entry name" value="ILVD_EDD_1"/>
    <property type="match status" value="1"/>
</dbReference>
<keyword evidence="4 15" id="KW-0001">2Fe-2S</keyword>
<dbReference type="STRING" id="650891.SAMN05216203_2330"/>
<comment type="pathway">
    <text evidence="13 15">Amino-acid biosynthesis; L-isoleucine biosynthesis; L-isoleucine from 2-oxobutanoate: step 3/4.</text>
</comment>
<proteinExistence type="inferred from homology"/>
<reference evidence="18 19" key="1">
    <citation type="submission" date="2016-10" db="EMBL/GenBank/DDBJ databases">
        <authorList>
            <person name="de Groot N.N."/>
        </authorList>
    </citation>
    <scope>NUCLEOTIDE SEQUENCE [LARGE SCALE GENOMIC DNA]</scope>
    <source>
        <strain evidence="18 19">CGMCC 1.9167</strain>
    </source>
</reference>
<dbReference type="NCBIfam" id="NF002068">
    <property type="entry name" value="PRK00911.1"/>
    <property type="match status" value="1"/>
</dbReference>
<dbReference type="SUPFAM" id="SSF143975">
    <property type="entry name" value="IlvD/EDD N-terminal domain-like"/>
    <property type="match status" value="1"/>
</dbReference>
<feature type="domain" description="Dihydroxy-acid/6-phosphogluconate dehydratase N-terminal" evidence="16">
    <location>
        <begin position="38"/>
        <end position="352"/>
    </location>
</feature>
<evidence type="ECO:0000256" key="4">
    <source>
        <dbReference type="ARBA" id="ARBA00022714"/>
    </source>
</evidence>
<keyword evidence="8 15" id="KW-0411">Iron-sulfur</keyword>
<evidence type="ECO:0000256" key="3">
    <source>
        <dbReference type="ARBA" id="ARBA00022605"/>
    </source>
</evidence>
<comment type="cofactor">
    <cofactor evidence="15">
        <name>[2Fe-2S] cluster</name>
        <dbReference type="ChEBI" id="CHEBI:190135"/>
    </cofactor>
    <text evidence="15">Binds 1 [2Fe-2S] cluster per subunit. This cluster acts as a Lewis acid cofactor.</text>
</comment>
<dbReference type="AlphaFoldDB" id="A0A1I6IHU5"/>
<comment type="pathway">
    <text evidence="12 15">Amino-acid biosynthesis; L-valine biosynthesis; L-valine from pyruvate: step 3/4.</text>
</comment>
<evidence type="ECO:0000256" key="8">
    <source>
        <dbReference type="ARBA" id="ARBA00023014"/>
    </source>
</evidence>
<dbReference type="InterPro" id="IPR004404">
    <property type="entry name" value="DihydroxyA_deHydtase"/>
</dbReference>
<evidence type="ECO:0000256" key="11">
    <source>
        <dbReference type="ARBA" id="ARBA00029304"/>
    </source>
</evidence>
<feature type="binding site" description="via carbamate group" evidence="15">
    <location>
        <position position="128"/>
    </location>
    <ligand>
        <name>Mg(2+)</name>
        <dbReference type="ChEBI" id="CHEBI:18420"/>
    </ligand>
</feature>
<dbReference type="EMBL" id="FOYW01000001">
    <property type="protein sequence ID" value="SFR66219.1"/>
    <property type="molecule type" value="Genomic_DNA"/>
</dbReference>
<evidence type="ECO:0000256" key="12">
    <source>
        <dbReference type="ARBA" id="ARBA00029436"/>
    </source>
</evidence>
<dbReference type="Pfam" id="PF24877">
    <property type="entry name" value="ILV_EDD_C"/>
    <property type="match status" value="1"/>
</dbReference>
<comment type="subunit">
    <text evidence="15">Homodimer.</text>
</comment>